<dbReference type="PANTHER" id="PTHR46144:SF6">
    <property type="entry name" value="C2H2-TYPE DOMAIN-CONTAINING PROTEIN"/>
    <property type="match status" value="1"/>
</dbReference>
<protein>
    <recommendedName>
        <fullName evidence="7">U1-type domain-containing protein</fullName>
    </recommendedName>
</protein>
<keyword evidence="5" id="KW-0862">Zinc</keyword>
<dbReference type="GO" id="GO:0008270">
    <property type="term" value="F:zinc ion binding"/>
    <property type="evidence" value="ECO:0007669"/>
    <property type="project" value="UniProtKB-KW"/>
</dbReference>
<evidence type="ECO:0000256" key="3">
    <source>
        <dbReference type="ARBA" id="ARBA00022737"/>
    </source>
</evidence>
<dbReference type="PANTHER" id="PTHR46144">
    <property type="entry name" value="ZINC FINGER PROTEIN 385B-LIKE"/>
    <property type="match status" value="1"/>
</dbReference>
<evidence type="ECO:0000313" key="8">
    <source>
        <dbReference type="EMBL" id="KAF2313637.1"/>
    </source>
</evidence>
<dbReference type="Pfam" id="PF12874">
    <property type="entry name" value="zf-met"/>
    <property type="match status" value="2"/>
</dbReference>
<evidence type="ECO:0000256" key="1">
    <source>
        <dbReference type="ARBA" id="ARBA00004123"/>
    </source>
</evidence>
<dbReference type="InterPro" id="IPR003604">
    <property type="entry name" value="Matrin/U1-like-C_Znf_C2H2"/>
</dbReference>
<dbReference type="GO" id="GO:0003676">
    <property type="term" value="F:nucleic acid binding"/>
    <property type="evidence" value="ECO:0007669"/>
    <property type="project" value="InterPro"/>
</dbReference>
<keyword evidence="6" id="KW-0539">Nucleus</keyword>
<comment type="caution">
    <text evidence="8">The sequence shown here is derived from an EMBL/GenBank/DDBJ whole genome shotgun (WGS) entry which is preliminary data.</text>
</comment>
<dbReference type="SMART" id="SM00451">
    <property type="entry name" value="ZnF_U1"/>
    <property type="match status" value="2"/>
</dbReference>
<proteinExistence type="predicted"/>
<dbReference type="GO" id="GO:0005634">
    <property type="term" value="C:nucleus"/>
    <property type="evidence" value="ECO:0007669"/>
    <property type="project" value="UniProtKB-SubCell"/>
</dbReference>
<keyword evidence="2" id="KW-0479">Metal-binding</keyword>
<evidence type="ECO:0000256" key="2">
    <source>
        <dbReference type="ARBA" id="ARBA00022723"/>
    </source>
</evidence>
<evidence type="ECO:0000256" key="5">
    <source>
        <dbReference type="ARBA" id="ARBA00022833"/>
    </source>
</evidence>
<accession>A0A6A6MKY9</accession>
<dbReference type="Gene3D" id="3.30.160.60">
    <property type="entry name" value="Classic Zinc Finger"/>
    <property type="match status" value="2"/>
</dbReference>
<evidence type="ECO:0000313" key="9">
    <source>
        <dbReference type="Proteomes" id="UP000467840"/>
    </source>
</evidence>
<comment type="subcellular location">
    <subcellularLocation>
        <location evidence="1">Nucleus</location>
    </subcellularLocation>
</comment>
<dbReference type="AlphaFoldDB" id="A0A6A6MKY9"/>
<evidence type="ECO:0000256" key="6">
    <source>
        <dbReference type="ARBA" id="ARBA00023242"/>
    </source>
</evidence>
<evidence type="ECO:0000259" key="7">
    <source>
        <dbReference type="SMART" id="SM00451"/>
    </source>
</evidence>
<dbReference type="SUPFAM" id="SSF57667">
    <property type="entry name" value="beta-beta-alpha zinc fingers"/>
    <property type="match status" value="2"/>
</dbReference>
<name>A0A6A6MKY9_HEVBR</name>
<dbReference type="Proteomes" id="UP000467840">
    <property type="component" value="Chromosome 15"/>
</dbReference>
<organism evidence="8 9">
    <name type="scientific">Hevea brasiliensis</name>
    <name type="common">Para rubber tree</name>
    <name type="synonym">Siphonia brasiliensis</name>
    <dbReference type="NCBI Taxonomy" id="3981"/>
    <lineage>
        <taxon>Eukaryota</taxon>
        <taxon>Viridiplantae</taxon>
        <taxon>Streptophyta</taxon>
        <taxon>Embryophyta</taxon>
        <taxon>Tracheophyta</taxon>
        <taxon>Spermatophyta</taxon>
        <taxon>Magnoliopsida</taxon>
        <taxon>eudicotyledons</taxon>
        <taxon>Gunneridae</taxon>
        <taxon>Pentapetalae</taxon>
        <taxon>rosids</taxon>
        <taxon>fabids</taxon>
        <taxon>Malpighiales</taxon>
        <taxon>Euphorbiaceae</taxon>
        <taxon>Crotonoideae</taxon>
        <taxon>Micrandreae</taxon>
        <taxon>Hevea</taxon>
    </lineage>
</organism>
<gene>
    <name evidence="8" type="ORF">GH714_012535</name>
</gene>
<dbReference type="InterPro" id="IPR036236">
    <property type="entry name" value="Znf_C2H2_sf"/>
</dbReference>
<dbReference type="InterPro" id="IPR051868">
    <property type="entry name" value="ZN346_ZMAT4"/>
</dbReference>
<feature type="domain" description="U1-type" evidence="7">
    <location>
        <begin position="163"/>
        <end position="197"/>
    </location>
</feature>
<reference evidence="8 9" key="1">
    <citation type="journal article" date="2020" name="Mol. Plant">
        <title>The Chromosome-Based Rubber Tree Genome Provides New Insights into Spurge Genome Evolution and Rubber Biosynthesis.</title>
        <authorList>
            <person name="Liu J."/>
            <person name="Shi C."/>
            <person name="Shi C.C."/>
            <person name="Li W."/>
            <person name="Zhang Q.J."/>
            <person name="Zhang Y."/>
            <person name="Li K."/>
            <person name="Lu H.F."/>
            <person name="Shi C."/>
            <person name="Zhu S.T."/>
            <person name="Xiao Z.Y."/>
            <person name="Nan H."/>
            <person name="Yue Y."/>
            <person name="Zhu X.G."/>
            <person name="Wu Y."/>
            <person name="Hong X.N."/>
            <person name="Fan G.Y."/>
            <person name="Tong Y."/>
            <person name="Zhang D."/>
            <person name="Mao C.L."/>
            <person name="Liu Y.L."/>
            <person name="Hao S.J."/>
            <person name="Liu W.Q."/>
            <person name="Lv M.Q."/>
            <person name="Zhang H.B."/>
            <person name="Liu Y."/>
            <person name="Hu-Tang G.R."/>
            <person name="Wang J.P."/>
            <person name="Wang J.H."/>
            <person name="Sun Y.H."/>
            <person name="Ni S.B."/>
            <person name="Chen W.B."/>
            <person name="Zhang X.C."/>
            <person name="Jiao Y.N."/>
            <person name="Eichler E.E."/>
            <person name="Li G.H."/>
            <person name="Liu X."/>
            <person name="Gao L.Z."/>
        </authorList>
    </citation>
    <scope>NUCLEOTIDE SEQUENCE [LARGE SCALE GENOMIC DNA]</scope>
    <source>
        <strain evidence="9">cv. GT1</strain>
        <tissue evidence="8">Leaf</tissue>
    </source>
</reference>
<dbReference type="InterPro" id="IPR013087">
    <property type="entry name" value="Znf_C2H2_type"/>
</dbReference>
<evidence type="ECO:0000256" key="4">
    <source>
        <dbReference type="ARBA" id="ARBA00022771"/>
    </source>
</evidence>
<keyword evidence="9" id="KW-1185">Reference proteome</keyword>
<sequence>MNPNPIPPPTDPYYSYYSQNPNTQFPLQQLHHVYNDSSATTALRPPGVDSYPSLISFSQPNALSYVQADASGYYFDPNLQNWAAKEAVRQYGADRLDMEALFLDRDKKYSGLNRPNLQTVTIPQDGTEQLAVAHPGSTLWTNFALQLQGNGTWKKHQKKTKVVQSAYCEICKVDCNSNEVLDQHKLGKKHKKNLEKLQVAAGGPSNSSVSCNPIIGLQKDPDKAKVFNGQRGKKKAAAPAEDLETKRRKIVKGGAALGAVRVCAICNVVCNSENVYKDHLTGRKHAAMLKKHGVIMVAAT</sequence>
<keyword evidence="3" id="KW-0677">Repeat</keyword>
<dbReference type="EMBL" id="JAAGAX010000005">
    <property type="protein sequence ID" value="KAF2313637.1"/>
    <property type="molecule type" value="Genomic_DNA"/>
</dbReference>
<feature type="domain" description="U1-type" evidence="7">
    <location>
        <begin position="258"/>
        <end position="292"/>
    </location>
</feature>
<keyword evidence="4" id="KW-0863">Zinc-finger</keyword>